<evidence type="ECO:0000313" key="2">
    <source>
        <dbReference type="Proteomes" id="UP001501495"/>
    </source>
</evidence>
<sequence>MDLLDLLDLDEPEPEPAGAYYLAGIEPRRRGRVRTMVYAGLDLWCAMSGGAMELTRGIDVVVRRREDGDLVARMRVADAAAAAFAVDQLRRQLDDLTAEEFRDLWGLD</sequence>
<protein>
    <submittedName>
        <fullName evidence="1">Uncharacterized protein</fullName>
    </submittedName>
</protein>
<proteinExistence type="predicted"/>
<name>A0ABP7XUW4_9ACTN</name>
<evidence type="ECO:0000313" key="1">
    <source>
        <dbReference type="EMBL" id="GAA4126416.1"/>
    </source>
</evidence>
<accession>A0ABP7XUW4</accession>
<dbReference type="EMBL" id="BAAAZH010000028">
    <property type="protein sequence ID" value="GAA4126416.1"/>
    <property type="molecule type" value="Genomic_DNA"/>
</dbReference>
<keyword evidence="2" id="KW-1185">Reference proteome</keyword>
<gene>
    <name evidence="1" type="ORF">GCM10022215_35990</name>
</gene>
<reference evidence="2" key="1">
    <citation type="journal article" date="2019" name="Int. J. Syst. Evol. Microbiol.">
        <title>The Global Catalogue of Microorganisms (GCM) 10K type strain sequencing project: providing services to taxonomists for standard genome sequencing and annotation.</title>
        <authorList>
            <consortium name="The Broad Institute Genomics Platform"/>
            <consortium name="The Broad Institute Genome Sequencing Center for Infectious Disease"/>
            <person name="Wu L."/>
            <person name="Ma J."/>
        </authorList>
    </citation>
    <scope>NUCLEOTIDE SEQUENCE [LARGE SCALE GENOMIC DNA]</scope>
    <source>
        <strain evidence="2">JCM 16703</strain>
    </source>
</reference>
<dbReference type="Proteomes" id="UP001501495">
    <property type="component" value="Unassembled WGS sequence"/>
</dbReference>
<dbReference type="RefSeq" id="WP_344734861.1">
    <property type="nucleotide sequence ID" value="NZ_BAAAZH010000028.1"/>
</dbReference>
<comment type="caution">
    <text evidence="1">The sequence shown here is derived from an EMBL/GenBank/DDBJ whole genome shotgun (WGS) entry which is preliminary data.</text>
</comment>
<organism evidence="1 2">
    <name type="scientific">Nocardioides fonticola</name>
    <dbReference type="NCBI Taxonomy" id="450363"/>
    <lineage>
        <taxon>Bacteria</taxon>
        <taxon>Bacillati</taxon>
        <taxon>Actinomycetota</taxon>
        <taxon>Actinomycetes</taxon>
        <taxon>Propionibacteriales</taxon>
        <taxon>Nocardioidaceae</taxon>
        <taxon>Nocardioides</taxon>
    </lineage>
</organism>